<dbReference type="GO" id="GO:0016787">
    <property type="term" value="F:hydrolase activity"/>
    <property type="evidence" value="ECO:0007669"/>
    <property type="project" value="UniProtKB-KW"/>
</dbReference>
<dbReference type="Gene3D" id="3.40.50.300">
    <property type="entry name" value="P-loop containing nucleotide triphosphate hydrolases"/>
    <property type="match status" value="1"/>
</dbReference>
<dbReference type="GO" id="GO:0005524">
    <property type="term" value="F:ATP binding"/>
    <property type="evidence" value="ECO:0007669"/>
    <property type="project" value="InterPro"/>
</dbReference>
<dbReference type="SMART" id="SM00487">
    <property type="entry name" value="DEXDc"/>
    <property type="match status" value="1"/>
</dbReference>
<dbReference type="InterPro" id="IPR049730">
    <property type="entry name" value="SNF2/RAD54-like_C"/>
</dbReference>
<name>A0A923N1M5_9FLAO</name>
<dbReference type="InterPro" id="IPR001650">
    <property type="entry name" value="Helicase_C-like"/>
</dbReference>
<dbReference type="CDD" id="cd18793">
    <property type="entry name" value="SF2_C_SNF"/>
    <property type="match status" value="1"/>
</dbReference>
<evidence type="ECO:0000259" key="3">
    <source>
        <dbReference type="PROSITE" id="PS50966"/>
    </source>
</evidence>
<evidence type="ECO:0000313" key="7">
    <source>
        <dbReference type="Proteomes" id="UP000641454"/>
    </source>
</evidence>
<dbReference type="InterPro" id="IPR038718">
    <property type="entry name" value="SNF2-like_sf"/>
</dbReference>
<accession>A0A923N1M5</accession>
<dbReference type="SMART" id="SM00490">
    <property type="entry name" value="HELICc"/>
    <property type="match status" value="1"/>
</dbReference>
<dbReference type="GO" id="GO:0008270">
    <property type="term" value="F:zinc ion binding"/>
    <property type="evidence" value="ECO:0007669"/>
    <property type="project" value="UniProtKB-KW"/>
</dbReference>
<evidence type="ECO:0000259" key="4">
    <source>
        <dbReference type="PROSITE" id="PS51192"/>
    </source>
</evidence>
<dbReference type="Pfam" id="PF04434">
    <property type="entry name" value="SWIM"/>
    <property type="match status" value="1"/>
</dbReference>
<evidence type="ECO:0000259" key="5">
    <source>
        <dbReference type="PROSITE" id="PS51194"/>
    </source>
</evidence>
<dbReference type="InterPro" id="IPR014001">
    <property type="entry name" value="Helicase_ATP-bd"/>
</dbReference>
<dbReference type="PROSITE" id="PS51194">
    <property type="entry name" value="HELICASE_CTER"/>
    <property type="match status" value="1"/>
</dbReference>
<sequence length="1223" mass="141424">MDIKLIKAYIRANSNPNSRSNAHYVYPTLTKAFKNHYEYQCEGSQAYDYDILIDFSDFNEISTSCTCPYKKNYSGICKHVIATLKLLIENPPKITLDLFGNTTSTHDKQVRLLKNQILIPNGIITDAVINQFEQGYYSYYSDTKIVSVSQTEVITTTIGWDKNQQELKYDPQTSILEFDCNCSKSKKKCEHLRKAFLGIVSVFGNNLFASNYIQEKTNAYLATVGFSPEDNYQEIFSFSITPKGFKVDSKYKNITTDLDDLTDIFGDELTERITFLPSLKTQSENYGLGLCFQFDKKELFKIIPVRAKYNKAKTDFSSSFDSIDFVNLNNYLITFEDSEDQNLILKTLQINNLIDTFESHNQLDYIIKATETVKGILPKWKNTLIYKYDSKDTLVRKNLSVLSIEEKKIKLFFTLTQSDYFYTLKAKLAIDDKNYNLNASALSISDLFIIENETIIPILDTNLTLYIQQFKESPEINYLKKATPDFFEKIIAPLSKKFEIQSTSIKKAKATKLENEPDKQVYISDTNGEYVTFKLVVQYGEKMVDVYSPELLLDIKSNSEKIEYTERNQSLEDNFIEEFKSLHPAFEEQETIFFLTPEQLFENYWMLHSTERMKQMGITVFGANELKSFQFNMNKPVIKVNLKSDIDWFDIEINISFGNQKASMKELQKAFLKKSNYVTLGDGTLGILPEEWMKKFATYFKTGEIKKNGIQISNYQFGIIDELYQEVDTKPSFLEELYNKKKRLQNISEIEAVPIPKGIKAKLRDYQHHGLNWLAFLDTNQLGGCLADDMGLGKTLQTITFLQYLKVKNPKSPPSLIIAPTSLIFNWNNEIEKFCPTLKMLTFTGASRLENKDNFDKYDLIISTYGSLLNDIEFLKDFKFNYVILDESQAIKNPNSKRYKAVRLLNSYNKIALTGTPIENNTFDLYAQLNFLNPGLLGNMSHFKTNFSDAIDKEKDFDASQILGKIITPFMLRRTKEQVATELPEKTESIIFCEMGKEQRGVYDTFKNKYRDYLLNKIDENGVEKSQMYILEGLTKLRQICNSTALIPTDEDFGNYSVKLETLIENIKEKTGKHKILVFSQFVKMLQIVKTRLEEDKIQYEYLDGQTTNRQEKVENFQNNADVRVFLISLKAGGTGLNLTEADYVFIIDPWWNPAVENQAIDRCYRIGQTKKVMAYRMICKDTIEEKIVSLQQKKKNVASSIINIDQDEKKSFNINEVKELFR</sequence>
<organism evidence="6 7">
    <name type="scientific">Flavobacterium muglaense</name>
    <dbReference type="NCBI Taxonomy" id="2764716"/>
    <lineage>
        <taxon>Bacteria</taxon>
        <taxon>Pseudomonadati</taxon>
        <taxon>Bacteroidota</taxon>
        <taxon>Flavobacteriia</taxon>
        <taxon>Flavobacteriales</taxon>
        <taxon>Flavobacteriaceae</taxon>
        <taxon>Flavobacterium</taxon>
    </lineage>
</organism>
<dbReference type="Gene3D" id="3.40.50.10810">
    <property type="entry name" value="Tandem AAA-ATPase domain"/>
    <property type="match status" value="1"/>
</dbReference>
<feature type="domain" description="Helicase C-terminal" evidence="5">
    <location>
        <begin position="1059"/>
        <end position="1219"/>
    </location>
</feature>
<dbReference type="AlphaFoldDB" id="A0A923N1M5"/>
<evidence type="ECO:0000256" key="2">
    <source>
        <dbReference type="PROSITE-ProRule" id="PRU00325"/>
    </source>
</evidence>
<dbReference type="InterPro" id="IPR007527">
    <property type="entry name" value="Znf_SWIM"/>
</dbReference>
<dbReference type="Proteomes" id="UP000641454">
    <property type="component" value="Unassembled WGS sequence"/>
</dbReference>
<dbReference type="Pfam" id="PF00176">
    <property type="entry name" value="SNF2-rel_dom"/>
    <property type="match status" value="1"/>
</dbReference>
<comment type="caution">
    <text evidence="6">The sequence shown here is derived from an EMBL/GenBank/DDBJ whole genome shotgun (WGS) entry which is preliminary data.</text>
</comment>
<dbReference type="InterPro" id="IPR027417">
    <property type="entry name" value="P-loop_NTPase"/>
</dbReference>
<proteinExistence type="predicted"/>
<evidence type="ECO:0000256" key="1">
    <source>
        <dbReference type="ARBA" id="ARBA00022801"/>
    </source>
</evidence>
<protein>
    <submittedName>
        <fullName evidence="6">DEAD/DEAH box helicase</fullName>
    </submittedName>
</protein>
<keyword evidence="6" id="KW-0067">ATP-binding</keyword>
<keyword evidence="1" id="KW-0378">Hydrolase</keyword>
<keyword evidence="2" id="KW-0479">Metal-binding</keyword>
<keyword evidence="2" id="KW-0862">Zinc</keyword>
<dbReference type="RefSeq" id="WP_187020648.1">
    <property type="nucleotide sequence ID" value="NZ_JACRUK010000043.1"/>
</dbReference>
<dbReference type="PROSITE" id="PS50966">
    <property type="entry name" value="ZF_SWIM"/>
    <property type="match status" value="1"/>
</dbReference>
<keyword evidence="6" id="KW-0347">Helicase</keyword>
<dbReference type="EMBL" id="JACRUL010000049">
    <property type="protein sequence ID" value="MBC5845706.1"/>
    <property type="molecule type" value="Genomic_DNA"/>
</dbReference>
<dbReference type="SUPFAM" id="SSF52540">
    <property type="entry name" value="P-loop containing nucleoside triphosphate hydrolases"/>
    <property type="match status" value="2"/>
</dbReference>
<reference evidence="6 7" key="1">
    <citation type="submission" date="2020-08" db="EMBL/GenBank/DDBJ databases">
        <title>Description of novel Flavobacterium F-392 isolate.</title>
        <authorList>
            <person name="Saticioglu I.B."/>
            <person name="Duman M."/>
            <person name="Altun S."/>
        </authorList>
    </citation>
    <scope>NUCLEOTIDE SEQUENCE [LARGE SCALE GENOMIC DNA]</scope>
    <source>
        <strain evidence="6 7">F-392</strain>
    </source>
</reference>
<dbReference type="InterPro" id="IPR000330">
    <property type="entry name" value="SNF2_N"/>
</dbReference>
<dbReference type="GO" id="GO:0004386">
    <property type="term" value="F:helicase activity"/>
    <property type="evidence" value="ECO:0007669"/>
    <property type="project" value="UniProtKB-KW"/>
</dbReference>
<dbReference type="PROSITE" id="PS51192">
    <property type="entry name" value="HELICASE_ATP_BIND_1"/>
    <property type="match status" value="1"/>
</dbReference>
<keyword evidence="7" id="KW-1185">Reference proteome</keyword>
<evidence type="ECO:0000313" key="6">
    <source>
        <dbReference type="EMBL" id="MBC5845706.1"/>
    </source>
</evidence>
<feature type="domain" description="Helicase ATP-binding" evidence="4">
    <location>
        <begin position="775"/>
        <end position="935"/>
    </location>
</feature>
<keyword evidence="2" id="KW-0863">Zinc-finger</keyword>
<gene>
    <name evidence="6" type="ORF">H8R25_14840</name>
</gene>
<feature type="domain" description="SWIM-type" evidence="3">
    <location>
        <begin position="49"/>
        <end position="88"/>
    </location>
</feature>
<dbReference type="Pfam" id="PF00271">
    <property type="entry name" value="Helicase_C"/>
    <property type="match status" value="1"/>
</dbReference>
<dbReference type="PANTHER" id="PTHR10799">
    <property type="entry name" value="SNF2/RAD54 HELICASE FAMILY"/>
    <property type="match status" value="1"/>
</dbReference>
<dbReference type="CDD" id="cd18012">
    <property type="entry name" value="DEXQc_arch_SWI2_SNF2"/>
    <property type="match status" value="1"/>
</dbReference>
<keyword evidence="6" id="KW-0547">Nucleotide-binding</keyword>